<dbReference type="Proteomes" id="UP001151760">
    <property type="component" value="Unassembled WGS sequence"/>
</dbReference>
<keyword evidence="2" id="KW-1185">Reference proteome</keyword>
<sequence length="111" mass="12952">MRPRCRYNPCNFSDDSVVSVARHKLDCLHMDIPQTLEEKLARVERTRKRNANRNARVFFGEQESKKLVVFLGFTESGFTWYRSKVAPPQPILPLNTASRPFRQAARLFRAI</sequence>
<reference evidence="1" key="2">
    <citation type="submission" date="2022-01" db="EMBL/GenBank/DDBJ databases">
        <authorList>
            <person name="Yamashiro T."/>
            <person name="Shiraishi A."/>
            <person name="Satake H."/>
            <person name="Nakayama K."/>
        </authorList>
    </citation>
    <scope>NUCLEOTIDE SEQUENCE</scope>
</reference>
<dbReference type="EMBL" id="BQNB010014012">
    <property type="protein sequence ID" value="GJT22933.1"/>
    <property type="molecule type" value="Genomic_DNA"/>
</dbReference>
<gene>
    <name evidence="1" type="ORF">Tco_0892870</name>
</gene>
<proteinExistence type="predicted"/>
<name>A0ABQ5CA98_9ASTR</name>
<accession>A0ABQ5CA98</accession>
<protein>
    <submittedName>
        <fullName evidence="1">Uncharacterized protein</fullName>
    </submittedName>
</protein>
<organism evidence="1 2">
    <name type="scientific">Tanacetum coccineum</name>
    <dbReference type="NCBI Taxonomy" id="301880"/>
    <lineage>
        <taxon>Eukaryota</taxon>
        <taxon>Viridiplantae</taxon>
        <taxon>Streptophyta</taxon>
        <taxon>Embryophyta</taxon>
        <taxon>Tracheophyta</taxon>
        <taxon>Spermatophyta</taxon>
        <taxon>Magnoliopsida</taxon>
        <taxon>eudicotyledons</taxon>
        <taxon>Gunneridae</taxon>
        <taxon>Pentapetalae</taxon>
        <taxon>asterids</taxon>
        <taxon>campanulids</taxon>
        <taxon>Asterales</taxon>
        <taxon>Asteraceae</taxon>
        <taxon>Asteroideae</taxon>
        <taxon>Anthemideae</taxon>
        <taxon>Anthemidinae</taxon>
        <taxon>Tanacetum</taxon>
    </lineage>
</organism>
<comment type="caution">
    <text evidence="1">The sequence shown here is derived from an EMBL/GenBank/DDBJ whole genome shotgun (WGS) entry which is preliminary data.</text>
</comment>
<evidence type="ECO:0000313" key="1">
    <source>
        <dbReference type="EMBL" id="GJT22933.1"/>
    </source>
</evidence>
<reference evidence="1" key="1">
    <citation type="journal article" date="2022" name="Int. J. Mol. Sci.">
        <title>Draft Genome of Tanacetum Coccineum: Genomic Comparison of Closely Related Tanacetum-Family Plants.</title>
        <authorList>
            <person name="Yamashiro T."/>
            <person name="Shiraishi A."/>
            <person name="Nakayama K."/>
            <person name="Satake H."/>
        </authorList>
    </citation>
    <scope>NUCLEOTIDE SEQUENCE</scope>
</reference>
<evidence type="ECO:0000313" key="2">
    <source>
        <dbReference type="Proteomes" id="UP001151760"/>
    </source>
</evidence>